<dbReference type="InterPro" id="IPR027398">
    <property type="entry name" value="SecD-TM"/>
</dbReference>
<dbReference type="InterPro" id="IPR022813">
    <property type="entry name" value="SecD/SecF_arch_bac"/>
</dbReference>
<evidence type="ECO:0000256" key="10">
    <source>
        <dbReference type="ARBA" id="ARBA00068220"/>
    </source>
</evidence>
<dbReference type="InterPro" id="IPR054384">
    <property type="entry name" value="SecDF_P1_head"/>
</dbReference>
<dbReference type="PANTHER" id="PTHR30081:SF1">
    <property type="entry name" value="PROTEIN TRANSLOCASE SUBUNIT SECD"/>
    <property type="match status" value="1"/>
</dbReference>
<feature type="domain" description="SecD export protein N-terminal TM" evidence="13">
    <location>
        <begin position="2"/>
        <end position="106"/>
    </location>
</feature>
<organism evidence="16 17">
    <name type="scientific">Pseudomonas oryzihabitans</name>
    <dbReference type="NCBI Taxonomy" id="47885"/>
    <lineage>
        <taxon>Bacteria</taxon>
        <taxon>Pseudomonadati</taxon>
        <taxon>Pseudomonadota</taxon>
        <taxon>Gammaproteobacteria</taxon>
        <taxon>Pseudomonadales</taxon>
        <taxon>Pseudomonadaceae</taxon>
        <taxon>Pseudomonas</taxon>
    </lineage>
</organism>
<dbReference type="HAMAP" id="MF_01463_B">
    <property type="entry name" value="SecD_B"/>
    <property type="match status" value="1"/>
</dbReference>
<keyword evidence="4 11" id="KW-0812">Transmembrane</keyword>
<dbReference type="NCBIfam" id="TIGR01129">
    <property type="entry name" value="secD"/>
    <property type="match status" value="1"/>
</dbReference>
<feature type="transmembrane region" description="Helical" evidence="11">
    <location>
        <begin position="589"/>
        <end position="612"/>
    </location>
</feature>
<comment type="subcellular location">
    <subcellularLocation>
        <location evidence="1 11">Cell membrane</location>
        <topology evidence="1 11">Multi-pass membrane protein</topology>
    </subcellularLocation>
</comment>
<evidence type="ECO:0000256" key="6">
    <source>
        <dbReference type="ARBA" id="ARBA00022989"/>
    </source>
</evidence>
<evidence type="ECO:0000259" key="12">
    <source>
        <dbReference type="Pfam" id="PF02355"/>
    </source>
</evidence>
<evidence type="ECO:0000256" key="8">
    <source>
        <dbReference type="ARBA" id="ARBA00023136"/>
    </source>
</evidence>
<feature type="transmembrane region" description="Helical" evidence="11">
    <location>
        <begin position="514"/>
        <end position="535"/>
    </location>
</feature>
<gene>
    <name evidence="11 16" type="primary">secD</name>
    <name evidence="16" type="ORF">CE139_08460</name>
</gene>
<dbReference type="Pfam" id="PF21760">
    <property type="entry name" value="SecD_1st"/>
    <property type="match status" value="1"/>
</dbReference>
<keyword evidence="5 11" id="KW-0653">Protein transport</keyword>
<feature type="transmembrane region" description="Helical" evidence="11">
    <location>
        <begin position="556"/>
        <end position="577"/>
    </location>
</feature>
<keyword evidence="8 11" id="KW-0472">Membrane</keyword>
<dbReference type="Gene3D" id="3.30.1360.200">
    <property type="match status" value="1"/>
</dbReference>
<feature type="transmembrane region" description="Helical" evidence="11">
    <location>
        <begin position="464"/>
        <end position="483"/>
    </location>
</feature>
<dbReference type="Pfam" id="PF22599">
    <property type="entry name" value="SecDF_P1_head"/>
    <property type="match status" value="1"/>
</dbReference>
<dbReference type="Pfam" id="PF13721">
    <property type="entry name" value="SecD-TM1"/>
    <property type="match status" value="1"/>
</dbReference>
<dbReference type="FunFam" id="3.30.70.3400:FF:000003">
    <property type="entry name" value="Preprotein translocase subunit SecD"/>
    <property type="match status" value="1"/>
</dbReference>
<dbReference type="GO" id="GO:0005886">
    <property type="term" value="C:plasma membrane"/>
    <property type="evidence" value="ECO:0007669"/>
    <property type="project" value="UniProtKB-SubCell"/>
</dbReference>
<evidence type="ECO:0000259" key="14">
    <source>
        <dbReference type="Pfam" id="PF21760"/>
    </source>
</evidence>
<dbReference type="EMBL" id="CP022198">
    <property type="protein sequence ID" value="AXA65843.1"/>
    <property type="molecule type" value="Genomic_DNA"/>
</dbReference>
<dbReference type="Gene3D" id="3.30.70.3400">
    <property type="match status" value="1"/>
</dbReference>
<evidence type="ECO:0000313" key="16">
    <source>
        <dbReference type="EMBL" id="AXA65843.1"/>
    </source>
</evidence>
<comment type="subunit">
    <text evidence="11">Forms a complex with SecF. Part of the essential Sec protein translocation apparatus which comprises SecA, SecYEG and auxiliary proteins SecDF-YajC and YidC.</text>
</comment>
<dbReference type="GO" id="GO:0043952">
    <property type="term" value="P:protein transport by the Sec complex"/>
    <property type="evidence" value="ECO:0007669"/>
    <property type="project" value="UniProtKB-UniRule"/>
</dbReference>
<evidence type="ECO:0000256" key="7">
    <source>
        <dbReference type="ARBA" id="ARBA00023010"/>
    </source>
</evidence>
<evidence type="ECO:0000259" key="15">
    <source>
        <dbReference type="Pfam" id="PF22599"/>
    </source>
</evidence>
<comment type="function">
    <text evidence="11">Part of the Sec protein translocase complex. Interacts with the SecYEG preprotein conducting channel. SecDF uses the proton motive force (PMF) to complete protein translocation after the ATP-dependent function of SecA.</text>
</comment>
<dbReference type="STRING" id="47885.APT59_05105"/>
<evidence type="ECO:0000256" key="2">
    <source>
        <dbReference type="ARBA" id="ARBA00022448"/>
    </source>
</evidence>
<evidence type="ECO:0000256" key="9">
    <source>
        <dbReference type="ARBA" id="ARBA00060774"/>
    </source>
</evidence>
<dbReference type="AlphaFoldDB" id="A0A2Z5A6E9"/>
<proteinExistence type="inferred from homology"/>
<feature type="transmembrane region" description="Helical" evidence="11">
    <location>
        <begin position="490"/>
        <end position="508"/>
    </location>
</feature>
<sequence>MLNKYPLWKYLLILAVLVVGAIYSVPNLYPDDPALQISASSTERAVTPAEVQRVDAALAQAKLAVKSSDLNANGSRVLIRLTRADDQLPAQEVVRRTLGDDFVVALNLAPTTPQWLRKLGASPMKLGLDLSGGVHFLLAVDMDKAVDARLKVYDNEVKTLLRREKVRYRSMPDQNGALQLGFTDAADLQQAQSLIRKNYSDFELTTDTRGDLQVLRLQLTEAKLREIRNYAVTQNLTTVRNRVNELGVAEPLVQRQGADRIVVELPGVQDTAEAKRILGKTANLEFRLAASADTPRASTESFEFREPGRPAVPLERNVIITGDQVTDASASFDENGRPQVNIRLDGHGGDLINRATRSNVGRSMAVVFIEQRPVTRYTTQTVDGVQKEVAVPGFEEERRIISLATIQSALGNSFRITGLNGSGEASELALLLRAGGLAAPMYFAEERTLGPSLGADNIEKGIDASLWGMAFVSLFLIAIYRFFGLLATIALGFNMVLLMALMSILHATLTLPGIAGIVLTMGQAVDANVLIFSRIREEIANGMPIQRAIHEGFSRAFTAILDSNLTTLLVGAILFAMGTGPVKGFAVTMSLGIFTSLFTAIFVTRAMVNLIYGGRNVKKLWI</sequence>
<evidence type="ECO:0000313" key="17">
    <source>
        <dbReference type="Proteomes" id="UP000250579"/>
    </source>
</evidence>
<evidence type="ECO:0000256" key="4">
    <source>
        <dbReference type="ARBA" id="ARBA00022692"/>
    </source>
</evidence>
<evidence type="ECO:0000256" key="3">
    <source>
        <dbReference type="ARBA" id="ARBA00022475"/>
    </source>
</evidence>
<dbReference type="FunFam" id="3.30.1360.200:FF:000001">
    <property type="entry name" value="Protein translocase subunit SecD"/>
    <property type="match status" value="1"/>
</dbReference>
<feature type="domain" description="Protein translocase subunit SecDF P1" evidence="14">
    <location>
        <begin position="232"/>
        <end position="289"/>
    </location>
</feature>
<evidence type="ECO:0000259" key="13">
    <source>
        <dbReference type="Pfam" id="PF13721"/>
    </source>
</evidence>
<dbReference type="InterPro" id="IPR005791">
    <property type="entry name" value="SecD"/>
</dbReference>
<comment type="similarity">
    <text evidence="9 11">Belongs to the SecD/SecF family. SecD subfamily.</text>
</comment>
<dbReference type="Pfam" id="PF02355">
    <property type="entry name" value="SecD_SecF_C"/>
    <property type="match status" value="1"/>
</dbReference>
<feature type="domain" description="SecDF P1 head subdomain" evidence="15">
    <location>
        <begin position="301"/>
        <end position="439"/>
    </location>
</feature>
<reference evidence="16 17" key="1">
    <citation type="submission" date="2017-06" db="EMBL/GenBank/DDBJ databases">
        <title>Evolution towards high GC content and high-temperature stress adaptation in endophytic Pseudomonas oryzihabitans impacted its plant-growth promoting traits.</title>
        <authorList>
            <person name="Nascimento F.X."/>
        </authorList>
    </citation>
    <scope>NUCLEOTIDE SEQUENCE [LARGE SCALE GENOMIC DNA]</scope>
    <source>
        <strain evidence="16 17">MS8</strain>
    </source>
</reference>
<comment type="caution">
    <text evidence="11">Lacks conserved residue(s) required for the propagation of feature annotation.</text>
</comment>
<dbReference type="Pfam" id="PF07549">
    <property type="entry name" value="Sec_GG"/>
    <property type="match status" value="1"/>
</dbReference>
<evidence type="ECO:0000256" key="1">
    <source>
        <dbReference type="ARBA" id="ARBA00004651"/>
    </source>
</evidence>
<dbReference type="InterPro" id="IPR055344">
    <property type="entry name" value="SecD_SecF_C_bact"/>
</dbReference>
<dbReference type="SUPFAM" id="SSF82866">
    <property type="entry name" value="Multidrug efflux transporter AcrB transmembrane domain"/>
    <property type="match status" value="1"/>
</dbReference>
<dbReference type="FunFam" id="1.20.1640.10:FF:000004">
    <property type="entry name" value="Protein translocase subunit SecD"/>
    <property type="match status" value="1"/>
</dbReference>
<dbReference type="GO" id="GO:0015450">
    <property type="term" value="F:protein-transporting ATPase activity"/>
    <property type="evidence" value="ECO:0007669"/>
    <property type="project" value="InterPro"/>
</dbReference>
<keyword evidence="7 11" id="KW-0811">Translocation</keyword>
<dbReference type="Gene3D" id="1.20.1640.10">
    <property type="entry name" value="Multidrug efflux transporter AcrB transmembrane domain"/>
    <property type="match status" value="1"/>
</dbReference>
<dbReference type="InterPro" id="IPR048634">
    <property type="entry name" value="SecD_SecF_C"/>
</dbReference>
<accession>A0A2Z5A6E9</accession>
<dbReference type="GO" id="GO:0006605">
    <property type="term" value="P:protein targeting"/>
    <property type="evidence" value="ECO:0007669"/>
    <property type="project" value="UniProtKB-UniRule"/>
</dbReference>
<keyword evidence="2 11" id="KW-0813">Transport</keyword>
<feature type="domain" description="Protein export membrane protein SecD/SecF C-terminal" evidence="12">
    <location>
        <begin position="445"/>
        <end position="610"/>
    </location>
</feature>
<dbReference type="RefSeq" id="WP_208694280.1">
    <property type="nucleotide sequence ID" value="NZ_CP022198.1"/>
</dbReference>
<dbReference type="GO" id="GO:0065002">
    <property type="term" value="P:intracellular protein transmembrane transport"/>
    <property type="evidence" value="ECO:0007669"/>
    <property type="project" value="UniProtKB-UniRule"/>
</dbReference>
<dbReference type="NCBIfam" id="TIGR00916">
    <property type="entry name" value="2A0604s01"/>
    <property type="match status" value="1"/>
</dbReference>
<dbReference type="InterPro" id="IPR022646">
    <property type="entry name" value="SecD/SecF_CS"/>
</dbReference>
<keyword evidence="3 11" id="KW-1003">Cell membrane</keyword>
<evidence type="ECO:0000256" key="11">
    <source>
        <dbReference type="HAMAP-Rule" id="MF_01463"/>
    </source>
</evidence>
<keyword evidence="6 11" id="KW-1133">Transmembrane helix</keyword>
<dbReference type="PANTHER" id="PTHR30081">
    <property type="entry name" value="PROTEIN-EXPORT MEMBRANE PROTEIN SEC"/>
    <property type="match status" value="1"/>
</dbReference>
<evidence type="ECO:0000256" key="5">
    <source>
        <dbReference type="ARBA" id="ARBA00022927"/>
    </source>
</evidence>
<dbReference type="InterPro" id="IPR048631">
    <property type="entry name" value="SecD_1st"/>
</dbReference>
<dbReference type="Proteomes" id="UP000250579">
    <property type="component" value="Chromosome"/>
</dbReference>
<name>A0A2Z5A6E9_9PSED</name>
<protein>
    <recommendedName>
        <fullName evidence="10 11">Protein translocase subunit SecD</fullName>
    </recommendedName>
</protein>